<gene>
    <name evidence="1" type="ORF">ACFFIP_11960</name>
</gene>
<proteinExistence type="predicted"/>
<reference evidence="1 2" key="1">
    <citation type="submission" date="2024-09" db="EMBL/GenBank/DDBJ databases">
        <authorList>
            <person name="Sun Q."/>
            <person name="Mori K."/>
        </authorList>
    </citation>
    <scope>NUCLEOTIDE SEQUENCE [LARGE SCALE GENOMIC DNA]</scope>
    <source>
        <strain evidence="1 2">CCM 7650</strain>
    </source>
</reference>
<sequence>MKLKATIFLSMLLLYSCGKCDKDVLLGEIQLAEASRQSIPYSGTEILVFEDNHGVQHRLTSMKGRELLQSKMIVRTPCDEGFFDKQHLYYDTQREQIAFFDSSGIQIFYIDLVTQFEDAADLDDIAVYDFLLVDSSLKGNFNGRIEIITSERQNRVSDFHKNQFWNQSVALGDTTLFGRKFEDVYIGTSGDNRSIFYNKKKGILAFVLDENEFWVLTE</sequence>
<dbReference type="RefSeq" id="WP_382387883.1">
    <property type="nucleotide sequence ID" value="NZ_JBHLWI010000033.1"/>
</dbReference>
<comment type="caution">
    <text evidence="1">The sequence shown here is derived from an EMBL/GenBank/DDBJ whole genome shotgun (WGS) entry which is preliminary data.</text>
</comment>
<protein>
    <recommendedName>
        <fullName evidence="3">DKNYY family protein</fullName>
    </recommendedName>
</protein>
<dbReference type="Proteomes" id="UP001589797">
    <property type="component" value="Unassembled WGS sequence"/>
</dbReference>
<keyword evidence="2" id="KW-1185">Reference proteome</keyword>
<dbReference type="EMBL" id="JBHLWI010000033">
    <property type="protein sequence ID" value="MFC0263396.1"/>
    <property type="molecule type" value="Genomic_DNA"/>
</dbReference>
<dbReference type="PROSITE" id="PS51257">
    <property type="entry name" value="PROKAR_LIPOPROTEIN"/>
    <property type="match status" value="1"/>
</dbReference>
<evidence type="ECO:0008006" key="3">
    <source>
        <dbReference type="Google" id="ProtNLM"/>
    </source>
</evidence>
<evidence type="ECO:0000313" key="1">
    <source>
        <dbReference type="EMBL" id="MFC0263396.1"/>
    </source>
</evidence>
<accession>A0ABV6FU49</accession>
<name>A0ABV6FU49_9BACT</name>
<evidence type="ECO:0000313" key="2">
    <source>
        <dbReference type="Proteomes" id="UP001589797"/>
    </source>
</evidence>
<organism evidence="1 2">
    <name type="scientific">Fontibacter flavus</name>
    <dbReference type="NCBI Taxonomy" id="654838"/>
    <lineage>
        <taxon>Bacteria</taxon>
        <taxon>Pseudomonadati</taxon>
        <taxon>Bacteroidota</taxon>
        <taxon>Cytophagia</taxon>
        <taxon>Cytophagales</taxon>
        <taxon>Cyclobacteriaceae</taxon>
        <taxon>Fontibacter</taxon>
    </lineage>
</organism>